<keyword evidence="8 15" id="KW-0547">Nucleotide-binding</keyword>
<evidence type="ECO:0000256" key="12">
    <source>
        <dbReference type="ARBA" id="ARBA00022917"/>
    </source>
</evidence>
<keyword evidence="5 16" id="KW-0820">tRNA-binding</keyword>
<dbReference type="InterPro" id="IPR033714">
    <property type="entry name" value="tRNA_bind_bactPheRS"/>
</dbReference>
<evidence type="ECO:0000256" key="4">
    <source>
        <dbReference type="ARBA" id="ARBA00022490"/>
    </source>
</evidence>
<dbReference type="SUPFAM" id="SSF55681">
    <property type="entry name" value="Class II aaRS and biotin synthetases"/>
    <property type="match status" value="1"/>
</dbReference>
<keyword evidence="13 15" id="KW-0030">Aminoacyl-tRNA synthetase</keyword>
<evidence type="ECO:0000256" key="13">
    <source>
        <dbReference type="ARBA" id="ARBA00023146"/>
    </source>
</evidence>
<feature type="domain" description="TRNA-binding" evidence="17">
    <location>
        <begin position="40"/>
        <end position="156"/>
    </location>
</feature>
<keyword evidence="6 15" id="KW-0436">Ligase</keyword>
<dbReference type="Gene3D" id="2.40.50.140">
    <property type="entry name" value="Nucleic acid-binding proteins"/>
    <property type="match status" value="1"/>
</dbReference>
<dbReference type="SMART" id="SM00874">
    <property type="entry name" value="B5"/>
    <property type="match status" value="1"/>
</dbReference>
<comment type="similarity">
    <text evidence="2 15">Belongs to the phenylalanyl-tRNA synthetase beta subunit family. Type 1 subfamily.</text>
</comment>
<dbReference type="InterPro" id="IPR012340">
    <property type="entry name" value="NA-bd_OB-fold"/>
</dbReference>
<evidence type="ECO:0000256" key="10">
    <source>
        <dbReference type="ARBA" id="ARBA00022842"/>
    </source>
</evidence>
<dbReference type="InterPro" id="IPR005147">
    <property type="entry name" value="tRNA_synthase_B5-dom"/>
</dbReference>
<accession>A0A2I1PB34</accession>
<evidence type="ECO:0000256" key="7">
    <source>
        <dbReference type="ARBA" id="ARBA00022723"/>
    </source>
</evidence>
<evidence type="ECO:0000256" key="8">
    <source>
        <dbReference type="ARBA" id="ARBA00022741"/>
    </source>
</evidence>
<dbReference type="SUPFAM" id="SSF54991">
    <property type="entry name" value="Anticodon-binding domain of PheRS"/>
    <property type="match status" value="1"/>
</dbReference>
<evidence type="ECO:0000256" key="6">
    <source>
        <dbReference type="ARBA" id="ARBA00022598"/>
    </source>
</evidence>
<dbReference type="PROSITE" id="PS51483">
    <property type="entry name" value="B5"/>
    <property type="match status" value="1"/>
</dbReference>
<keyword evidence="10 15" id="KW-0460">Magnesium</keyword>
<dbReference type="EMBL" id="PKIZ01000008">
    <property type="protein sequence ID" value="PKZ41849.1"/>
    <property type="molecule type" value="Genomic_DNA"/>
</dbReference>
<dbReference type="Gene3D" id="3.30.930.10">
    <property type="entry name" value="Bira Bifunctional Protein, Domain 2"/>
    <property type="match status" value="1"/>
</dbReference>
<reference evidence="20 21" key="1">
    <citation type="submission" date="2017-12" db="EMBL/GenBank/DDBJ databases">
        <title>Phylogenetic diversity of female urinary microbiome.</title>
        <authorList>
            <person name="Thomas-White K."/>
            <person name="Wolfe A.J."/>
        </authorList>
    </citation>
    <scope>NUCLEOTIDE SEQUENCE [LARGE SCALE GENOMIC DNA]</scope>
    <source>
        <strain evidence="20 21">UMB1298</strain>
    </source>
</reference>
<dbReference type="InterPro" id="IPR005121">
    <property type="entry name" value="Fdx_antiC-bd"/>
</dbReference>
<evidence type="ECO:0000259" key="17">
    <source>
        <dbReference type="PROSITE" id="PS50886"/>
    </source>
</evidence>
<evidence type="ECO:0000256" key="16">
    <source>
        <dbReference type="PROSITE-ProRule" id="PRU00209"/>
    </source>
</evidence>
<feature type="domain" description="B5" evidence="19">
    <location>
        <begin position="419"/>
        <end position="502"/>
    </location>
</feature>
<feature type="domain" description="FDX-ACB" evidence="18">
    <location>
        <begin position="752"/>
        <end position="845"/>
    </location>
</feature>
<comment type="caution">
    <text evidence="20">The sequence shown here is derived from an EMBL/GenBank/DDBJ whole genome shotgun (WGS) entry which is preliminary data.</text>
</comment>
<feature type="binding site" evidence="15">
    <location>
        <position position="489"/>
    </location>
    <ligand>
        <name>Mg(2+)</name>
        <dbReference type="ChEBI" id="CHEBI:18420"/>
        <note>shared with alpha subunit</note>
    </ligand>
</feature>
<dbReference type="InterPro" id="IPR020825">
    <property type="entry name" value="Phe-tRNA_synthase-like_B3/B4"/>
</dbReference>
<evidence type="ECO:0000256" key="9">
    <source>
        <dbReference type="ARBA" id="ARBA00022840"/>
    </source>
</evidence>
<organism evidence="20 21">
    <name type="scientific">Kytococcus schroeteri</name>
    <dbReference type="NCBI Taxonomy" id="138300"/>
    <lineage>
        <taxon>Bacteria</taxon>
        <taxon>Bacillati</taxon>
        <taxon>Actinomycetota</taxon>
        <taxon>Actinomycetes</taxon>
        <taxon>Micrococcales</taxon>
        <taxon>Kytococcaceae</taxon>
        <taxon>Kytococcus</taxon>
    </lineage>
</organism>
<dbReference type="InterPro" id="IPR009061">
    <property type="entry name" value="DNA-bd_dom_put_sf"/>
</dbReference>
<evidence type="ECO:0000259" key="19">
    <source>
        <dbReference type="PROSITE" id="PS51483"/>
    </source>
</evidence>
<dbReference type="Proteomes" id="UP000234206">
    <property type="component" value="Unassembled WGS sequence"/>
</dbReference>
<dbReference type="InterPro" id="IPR045864">
    <property type="entry name" value="aa-tRNA-synth_II/BPL/LPL"/>
</dbReference>
<evidence type="ECO:0000256" key="14">
    <source>
        <dbReference type="ARBA" id="ARBA00049255"/>
    </source>
</evidence>
<dbReference type="GO" id="GO:0000049">
    <property type="term" value="F:tRNA binding"/>
    <property type="evidence" value="ECO:0007669"/>
    <property type="project" value="UniProtKB-UniRule"/>
</dbReference>
<dbReference type="InterPro" id="IPR005146">
    <property type="entry name" value="B3/B4_tRNA-bd"/>
</dbReference>
<feature type="binding site" evidence="15">
    <location>
        <position position="490"/>
    </location>
    <ligand>
        <name>Mg(2+)</name>
        <dbReference type="ChEBI" id="CHEBI:18420"/>
        <note>shared with alpha subunit</note>
    </ligand>
</feature>
<dbReference type="Gene3D" id="3.30.70.380">
    <property type="entry name" value="Ferrodoxin-fold anticodon-binding domain"/>
    <property type="match status" value="1"/>
</dbReference>
<dbReference type="NCBIfam" id="TIGR00472">
    <property type="entry name" value="pheT_bact"/>
    <property type="match status" value="1"/>
</dbReference>
<dbReference type="SUPFAM" id="SSF56037">
    <property type="entry name" value="PheT/TilS domain"/>
    <property type="match status" value="1"/>
</dbReference>
<dbReference type="SMART" id="SM00873">
    <property type="entry name" value="B3_4"/>
    <property type="match status" value="1"/>
</dbReference>
<evidence type="ECO:0000256" key="15">
    <source>
        <dbReference type="HAMAP-Rule" id="MF_00283"/>
    </source>
</evidence>
<keyword evidence="4 15" id="KW-0963">Cytoplasm</keyword>
<dbReference type="RefSeq" id="WP_101849449.1">
    <property type="nucleotide sequence ID" value="NZ_PKIZ01000008.1"/>
</dbReference>
<dbReference type="InterPro" id="IPR045060">
    <property type="entry name" value="Phe-tRNA-ligase_IIc_bsu"/>
</dbReference>
<dbReference type="SMART" id="SM00896">
    <property type="entry name" value="FDX-ACB"/>
    <property type="match status" value="1"/>
</dbReference>
<evidence type="ECO:0000256" key="11">
    <source>
        <dbReference type="ARBA" id="ARBA00022884"/>
    </source>
</evidence>
<evidence type="ECO:0000256" key="1">
    <source>
        <dbReference type="ARBA" id="ARBA00004496"/>
    </source>
</evidence>
<keyword evidence="7 15" id="KW-0479">Metal-binding</keyword>
<dbReference type="FunFam" id="3.50.40.10:FF:000001">
    <property type="entry name" value="Phenylalanine--tRNA ligase beta subunit"/>
    <property type="match status" value="1"/>
</dbReference>
<evidence type="ECO:0000256" key="3">
    <source>
        <dbReference type="ARBA" id="ARBA00011209"/>
    </source>
</evidence>
<dbReference type="InterPro" id="IPR041616">
    <property type="entry name" value="PheRS_beta_core"/>
</dbReference>
<dbReference type="PROSITE" id="PS50886">
    <property type="entry name" value="TRBD"/>
    <property type="match status" value="1"/>
</dbReference>
<comment type="cofactor">
    <cofactor evidence="15">
        <name>Mg(2+)</name>
        <dbReference type="ChEBI" id="CHEBI:18420"/>
    </cofactor>
    <text evidence="15">Binds 2 magnesium ions per tetramer.</text>
</comment>
<proteinExistence type="inferred from homology"/>
<dbReference type="CDD" id="cd02796">
    <property type="entry name" value="tRNA_bind_bactPheRS"/>
    <property type="match status" value="1"/>
</dbReference>
<dbReference type="GO" id="GO:0000287">
    <property type="term" value="F:magnesium ion binding"/>
    <property type="evidence" value="ECO:0007669"/>
    <property type="project" value="UniProtKB-UniRule"/>
</dbReference>
<dbReference type="CDD" id="cd00769">
    <property type="entry name" value="PheRS_beta_core"/>
    <property type="match status" value="1"/>
</dbReference>
<evidence type="ECO:0000313" key="21">
    <source>
        <dbReference type="Proteomes" id="UP000234206"/>
    </source>
</evidence>
<dbReference type="Gene3D" id="3.30.56.10">
    <property type="match status" value="2"/>
</dbReference>
<comment type="catalytic activity">
    <reaction evidence="14 15">
        <text>tRNA(Phe) + L-phenylalanine + ATP = L-phenylalanyl-tRNA(Phe) + AMP + diphosphate + H(+)</text>
        <dbReference type="Rhea" id="RHEA:19413"/>
        <dbReference type="Rhea" id="RHEA-COMP:9668"/>
        <dbReference type="Rhea" id="RHEA-COMP:9699"/>
        <dbReference type="ChEBI" id="CHEBI:15378"/>
        <dbReference type="ChEBI" id="CHEBI:30616"/>
        <dbReference type="ChEBI" id="CHEBI:33019"/>
        <dbReference type="ChEBI" id="CHEBI:58095"/>
        <dbReference type="ChEBI" id="CHEBI:78442"/>
        <dbReference type="ChEBI" id="CHEBI:78531"/>
        <dbReference type="ChEBI" id="CHEBI:456215"/>
        <dbReference type="EC" id="6.1.1.20"/>
    </reaction>
</comment>
<dbReference type="Pfam" id="PF03483">
    <property type="entry name" value="B3_4"/>
    <property type="match status" value="1"/>
</dbReference>
<dbReference type="GO" id="GO:0005524">
    <property type="term" value="F:ATP binding"/>
    <property type="evidence" value="ECO:0007669"/>
    <property type="project" value="UniProtKB-UniRule"/>
</dbReference>
<evidence type="ECO:0000313" key="20">
    <source>
        <dbReference type="EMBL" id="PKZ41849.1"/>
    </source>
</evidence>
<dbReference type="Pfam" id="PF03484">
    <property type="entry name" value="B5"/>
    <property type="match status" value="1"/>
</dbReference>
<sequence>MLIPISWLSEYVDLPAGTTGAEVAAALVKVGFEEESLGAPMVTGPVVVGRVLSREPEPQKNGKTINWCQVDVGDANGTGEPQGIVCGAHNFDAGDLVVVSLPGAVLAGGFAISERKTYGHLSAGMICSASELGLGDDHDGIIVLTEYLGEQSAGLEPGQDALPLLGLDTETIEVNVTPDRGYAMSIRGLAREYAHSTGATFTDPALLEVDTPSGPGVPVALRDEAPVRGVPGCDRYVARVVRGIDRSRPTPRWMAKRLTDAGVRPLGLVVDVTNYVMLAVGQPLHAFDLGAVSGGIEVRRAQAGEKLTTLDGRERTLDAEDLVIASGGVPVALAGVMGGQDSEISETTTDLLLESAHFEAVGIARTARRHRLVSEASKRYERRVDPQLAPAAAQMAVDLLVDLGGGVAEEAFTEVDETSAPETFAFGTGRPSAVVGVDYDRRTVVERLRMIGCEVTADRGDAAEGDHGVVTVLPPSWRPDLRIPEDLVEEVARLGGYDAIPSVLPKAPGGRGLTLSQRRRRIAADLLADAGLHQVVTLPMTSAEQWDRLGYPEDDPRRNAVRLHNPLRAEEPFLRTDLLQTLVPAARRNLARGQRRAAVYELGRVVIPHGDGVAPVQEVGVPASAEMLAALADAVPHQPFHAAGIIAGEWERQGWWGPARVAEWSDALEVVLSLASRFGVEVTVEQAQHAPFHPGRCARLVLADGTVWGHAGELHPQRLTELELPERTVAFEVDVDALVAASPEVSTHQDFSAQPHSRVDVALVTDASVPAAALESALREGAGEHLESVEMFDQYTGEQVGEGRRSTAWRLTFRAADRTLTNEETNAARDAAIALAAERTGAEHRG</sequence>
<dbReference type="InterPro" id="IPR004532">
    <property type="entry name" value="Phe-tRNA-ligase_IIc_bsu_bact"/>
</dbReference>
<dbReference type="SUPFAM" id="SSF46955">
    <property type="entry name" value="Putative DNA-binding domain"/>
    <property type="match status" value="1"/>
</dbReference>
<dbReference type="SUPFAM" id="SSF50249">
    <property type="entry name" value="Nucleic acid-binding proteins"/>
    <property type="match status" value="1"/>
</dbReference>
<dbReference type="InterPro" id="IPR036690">
    <property type="entry name" value="Fdx_antiC-bd_sf"/>
</dbReference>
<dbReference type="PROSITE" id="PS51447">
    <property type="entry name" value="FDX_ACB"/>
    <property type="match status" value="1"/>
</dbReference>
<feature type="binding site" evidence="15">
    <location>
        <position position="486"/>
    </location>
    <ligand>
        <name>Mg(2+)</name>
        <dbReference type="ChEBI" id="CHEBI:18420"/>
        <note>shared with alpha subunit</note>
    </ligand>
</feature>
<comment type="subcellular location">
    <subcellularLocation>
        <location evidence="1 15">Cytoplasm</location>
    </subcellularLocation>
</comment>
<name>A0A2I1PB34_9MICO</name>
<keyword evidence="9 15" id="KW-0067">ATP-binding</keyword>
<keyword evidence="21" id="KW-1185">Reference proteome</keyword>
<dbReference type="Pfam" id="PF17759">
    <property type="entry name" value="tRNA_synthFbeta"/>
    <property type="match status" value="1"/>
</dbReference>
<dbReference type="HAMAP" id="MF_00283">
    <property type="entry name" value="Phe_tRNA_synth_beta1"/>
    <property type="match status" value="1"/>
</dbReference>
<dbReference type="OrthoDB" id="9805455at2"/>
<keyword evidence="11 16" id="KW-0694">RNA-binding</keyword>
<protein>
    <recommendedName>
        <fullName evidence="15">Phenylalanine--tRNA ligase beta subunit</fullName>
        <ecNumber evidence="15">6.1.1.20</ecNumber>
    </recommendedName>
    <alternativeName>
        <fullName evidence="15">Phenylalanyl-tRNA synthetase beta subunit</fullName>
        <shortName evidence="15">PheRS</shortName>
    </alternativeName>
</protein>
<feature type="binding site" evidence="15">
    <location>
        <position position="480"/>
    </location>
    <ligand>
        <name>Mg(2+)</name>
        <dbReference type="ChEBI" id="CHEBI:18420"/>
        <note>shared with alpha subunit</note>
    </ligand>
</feature>
<dbReference type="InterPro" id="IPR002547">
    <property type="entry name" value="tRNA-bd_dom"/>
</dbReference>
<evidence type="ECO:0000256" key="5">
    <source>
        <dbReference type="ARBA" id="ARBA00022555"/>
    </source>
</evidence>
<evidence type="ECO:0000256" key="2">
    <source>
        <dbReference type="ARBA" id="ARBA00008653"/>
    </source>
</evidence>
<dbReference type="GO" id="GO:0006432">
    <property type="term" value="P:phenylalanyl-tRNA aminoacylation"/>
    <property type="evidence" value="ECO:0007669"/>
    <property type="project" value="UniProtKB-UniRule"/>
</dbReference>
<dbReference type="Gene3D" id="3.50.40.10">
    <property type="entry name" value="Phenylalanyl-trna Synthetase, Chain B, domain 3"/>
    <property type="match status" value="1"/>
</dbReference>
<comment type="subunit">
    <text evidence="3 15">Tetramer of two alpha and two beta subunits.</text>
</comment>
<dbReference type="AlphaFoldDB" id="A0A2I1PB34"/>
<dbReference type="GO" id="GO:0004826">
    <property type="term" value="F:phenylalanine-tRNA ligase activity"/>
    <property type="evidence" value="ECO:0007669"/>
    <property type="project" value="UniProtKB-UniRule"/>
</dbReference>
<keyword evidence="12 15" id="KW-0648">Protein biosynthesis</keyword>
<dbReference type="EC" id="6.1.1.20" evidence="15"/>
<dbReference type="GO" id="GO:0009328">
    <property type="term" value="C:phenylalanine-tRNA ligase complex"/>
    <property type="evidence" value="ECO:0007669"/>
    <property type="project" value="TreeGrafter"/>
</dbReference>
<evidence type="ECO:0000259" key="18">
    <source>
        <dbReference type="PROSITE" id="PS51447"/>
    </source>
</evidence>
<dbReference type="PANTHER" id="PTHR10947">
    <property type="entry name" value="PHENYLALANYL-TRNA SYNTHETASE BETA CHAIN AND LEUCINE-RICH REPEAT-CONTAINING PROTEIN 47"/>
    <property type="match status" value="1"/>
</dbReference>
<gene>
    <name evidence="15" type="primary">pheT</name>
    <name evidence="20" type="ORF">CYJ76_05165</name>
</gene>
<dbReference type="Pfam" id="PF03147">
    <property type="entry name" value="FDX-ACB"/>
    <property type="match status" value="1"/>
</dbReference>
<dbReference type="Pfam" id="PF01588">
    <property type="entry name" value="tRNA_bind"/>
    <property type="match status" value="1"/>
</dbReference>
<dbReference type="PANTHER" id="PTHR10947:SF0">
    <property type="entry name" value="PHENYLALANINE--TRNA LIGASE BETA SUBUNIT"/>
    <property type="match status" value="1"/>
</dbReference>